<comment type="caution">
    <text evidence="1">The sequence shown here is derived from an EMBL/GenBank/DDBJ whole genome shotgun (WGS) entry which is preliminary data.</text>
</comment>
<proteinExistence type="predicted"/>
<evidence type="ECO:0000313" key="1">
    <source>
        <dbReference type="EMBL" id="EFF73132.1"/>
    </source>
</evidence>
<sequence length="209" mass="23451">MLQIPGRQVVTRSPHRRVGYISCPWFQDQQIQYESLLEQSFVRIALLCPWATSIESQPFKLSLPSGGTYTPDFLARCGLGVPIVVEVKPRGFIKKYRGKLLEATACLADHGYRFLVSTDEEINRDGRAERASLILRYARCADSTLHAREFSTNPPKIKYPAPLSDVAEICGLKFHQALGLVGRRCLHLGGDLSLDLVYDLNTLMEASNR</sequence>
<dbReference type="OrthoDB" id="8681854at2"/>
<dbReference type="HOGENOM" id="CLU_1304052_0_0_4"/>
<dbReference type="EMBL" id="ADMS01000125">
    <property type="protein sequence ID" value="EFF73132.1"/>
    <property type="molecule type" value="Genomic_DNA"/>
</dbReference>
<dbReference type="RefSeq" id="WP_006221611.1">
    <property type="nucleotide sequence ID" value="NZ_GG770409.1"/>
</dbReference>
<name>D4XJ15_9BURK</name>
<dbReference type="AlphaFoldDB" id="D4XJ15"/>
<organism evidence="1 2">
    <name type="scientific">Achromobacter piechaudii ATCC 43553</name>
    <dbReference type="NCBI Taxonomy" id="742159"/>
    <lineage>
        <taxon>Bacteria</taxon>
        <taxon>Pseudomonadati</taxon>
        <taxon>Pseudomonadota</taxon>
        <taxon>Betaproteobacteria</taxon>
        <taxon>Burkholderiales</taxon>
        <taxon>Alcaligenaceae</taxon>
        <taxon>Achromobacter</taxon>
    </lineage>
</organism>
<accession>D4XJ15</accession>
<dbReference type="Proteomes" id="UP000004510">
    <property type="component" value="Unassembled WGS sequence"/>
</dbReference>
<evidence type="ECO:0008006" key="3">
    <source>
        <dbReference type="Google" id="ProtNLM"/>
    </source>
</evidence>
<protein>
    <recommendedName>
        <fullName evidence="3">TnsA endonuclease N-terminal domain-containing protein</fullName>
    </recommendedName>
</protein>
<evidence type="ECO:0000313" key="2">
    <source>
        <dbReference type="Proteomes" id="UP000004510"/>
    </source>
</evidence>
<gene>
    <name evidence="1" type="ORF">HMPREF0004_5462</name>
</gene>
<reference evidence="2" key="1">
    <citation type="submission" date="2010-03" db="EMBL/GenBank/DDBJ databases">
        <title>Complete sequence of Mobiluncus curtisii ATCC 43063.</title>
        <authorList>
            <person name="Muzny D."/>
            <person name="Qin X."/>
            <person name="Deng J."/>
            <person name="Jiang H."/>
            <person name="Liu Y."/>
            <person name="Qu J."/>
            <person name="Song X.-Z."/>
            <person name="Zhang L."/>
            <person name="Thornton R."/>
            <person name="Coyle M."/>
            <person name="Francisco L."/>
            <person name="Jackson L."/>
            <person name="Javaid M."/>
            <person name="Korchina V."/>
            <person name="Kovar C."/>
            <person name="Mata R."/>
            <person name="Mathew T."/>
            <person name="Ngo R."/>
            <person name="Nguyen L."/>
            <person name="Nguyen N."/>
            <person name="Okwuonu G."/>
            <person name="Ongeri F."/>
            <person name="Pham C."/>
            <person name="Simmons D."/>
            <person name="Wilczek-Boney K."/>
            <person name="Hale W."/>
            <person name="Jakkamsetti A."/>
            <person name="Pham P."/>
            <person name="Ruth R."/>
            <person name="San Lucas F."/>
            <person name="Warren J."/>
            <person name="Zhang J."/>
            <person name="Zhao Z."/>
            <person name="Zhou C."/>
            <person name="Zhu D."/>
            <person name="Lee S."/>
            <person name="Bess C."/>
            <person name="Blankenburg K."/>
            <person name="Forbes L."/>
            <person name="Fu Q."/>
            <person name="Gubbala S."/>
            <person name="Hirani K."/>
            <person name="Jayaseelan J.C."/>
            <person name="Lara F."/>
            <person name="Munidasa M."/>
            <person name="Palculict T."/>
            <person name="Patil S."/>
            <person name="Pu L.-L."/>
            <person name="Saada N."/>
            <person name="Tang L."/>
            <person name="Weissenberger G."/>
            <person name="Zhu Y."/>
            <person name="Hemphill L."/>
            <person name="Shang Y."/>
            <person name="Youmans B."/>
            <person name="Ayvaz T."/>
            <person name="Ross M."/>
            <person name="Santibanez J."/>
            <person name="Aqrawi P."/>
            <person name="Gross S."/>
            <person name="Joshi V."/>
            <person name="Fowler G."/>
            <person name="Nazareth L."/>
            <person name="Reid J."/>
            <person name="Worley K."/>
            <person name="Petrosino J."/>
            <person name="Highlander S."/>
            <person name="Gibbs R."/>
            <person name="Gibbs R."/>
        </authorList>
    </citation>
    <scope>NUCLEOTIDE SEQUENCE [LARGE SCALE GENOMIC DNA]</scope>
    <source>
        <strain evidence="2">ATCC 43553</strain>
    </source>
</reference>